<name>A0A386H5N3_9CLOT</name>
<dbReference type="Pfam" id="PF00565">
    <property type="entry name" value="SNase"/>
    <property type="match status" value="1"/>
</dbReference>
<dbReference type="OrthoDB" id="4376109at2"/>
<dbReference type="InterPro" id="IPR035437">
    <property type="entry name" value="SNase_OB-fold_sf"/>
</dbReference>
<dbReference type="InterPro" id="IPR016071">
    <property type="entry name" value="Staphylococal_nuclease_OB-fold"/>
</dbReference>
<dbReference type="Proteomes" id="UP000266301">
    <property type="component" value="Chromosome"/>
</dbReference>
<dbReference type="PANTHER" id="PTHR12302">
    <property type="entry name" value="EBNA2 BINDING PROTEIN P100"/>
    <property type="match status" value="1"/>
</dbReference>
<keyword evidence="1" id="KW-0540">Nuclease</keyword>
<dbReference type="PROSITE" id="PS50830">
    <property type="entry name" value="TNASE_3"/>
    <property type="match status" value="1"/>
</dbReference>
<dbReference type="EMBL" id="CP032416">
    <property type="protein sequence ID" value="AYD41022.1"/>
    <property type="molecule type" value="Genomic_DNA"/>
</dbReference>
<dbReference type="InterPro" id="IPR035451">
    <property type="entry name" value="Ada-like_dom_sf"/>
</dbReference>
<keyword evidence="2" id="KW-0255">Endonuclease</keyword>
<evidence type="ECO:0000313" key="6">
    <source>
        <dbReference type="EMBL" id="AYD41022.1"/>
    </source>
</evidence>
<dbReference type="PANTHER" id="PTHR12302:SF3">
    <property type="entry name" value="SERINE_THREONINE-PROTEIN KINASE 31"/>
    <property type="match status" value="1"/>
</dbReference>
<dbReference type="SUPFAM" id="SSF57884">
    <property type="entry name" value="Ada DNA repair protein, N-terminal domain (N-Ada 10)"/>
    <property type="match status" value="1"/>
</dbReference>
<proteinExistence type="predicted"/>
<feature type="compositionally biased region" description="Low complexity" evidence="4">
    <location>
        <begin position="216"/>
        <end position="250"/>
    </location>
</feature>
<dbReference type="Gene3D" id="3.40.10.10">
    <property type="entry name" value="DNA Methylphosphotriester Repair Domain"/>
    <property type="match status" value="1"/>
</dbReference>
<gene>
    <name evidence="6" type="ORF">D4Z93_11000</name>
</gene>
<accession>A0A386H5N3</accession>
<organism evidence="6 7">
    <name type="scientific">Clostridium fermenticellae</name>
    <dbReference type="NCBI Taxonomy" id="2068654"/>
    <lineage>
        <taxon>Bacteria</taxon>
        <taxon>Bacillati</taxon>
        <taxon>Bacillota</taxon>
        <taxon>Clostridia</taxon>
        <taxon>Eubacteriales</taxon>
        <taxon>Clostridiaceae</taxon>
        <taxon>Clostridium</taxon>
    </lineage>
</organism>
<reference evidence="6 7" key="1">
    <citation type="journal article" date="2019" name="Int. J. Syst. Evol. Microbiol.">
        <title>Clostridium fermenticellae sp. nov., isolated from the mud in a fermentation cellar for the production of the Chinese liquor, baijiu.</title>
        <authorList>
            <person name="Xu P.X."/>
            <person name="Chai L.J."/>
            <person name="Qiu T."/>
            <person name="Zhang X.J."/>
            <person name="Lu Z.M."/>
            <person name="Xiao C."/>
            <person name="Wang S.T."/>
            <person name="Shen C.H."/>
            <person name="Shi J.S."/>
            <person name="Xu Z.H."/>
        </authorList>
    </citation>
    <scope>NUCLEOTIDE SEQUENCE [LARGE SCALE GENOMIC DNA]</scope>
    <source>
        <strain evidence="6 7">JN500901</strain>
    </source>
</reference>
<feature type="domain" description="TNase-like" evidence="5">
    <location>
        <begin position="61"/>
        <end position="201"/>
    </location>
</feature>
<evidence type="ECO:0000256" key="4">
    <source>
        <dbReference type="SAM" id="MobiDB-lite"/>
    </source>
</evidence>
<dbReference type="PROSITE" id="PS51257">
    <property type="entry name" value="PROKAR_LIPOPROTEIN"/>
    <property type="match status" value="1"/>
</dbReference>
<dbReference type="SUPFAM" id="SSF50199">
    <property type="entry name" value="Staphylococcal nuclease"/>
    <property type="match status" value="1"/>
</dbReference>
<dbReference type="AlphaFoldDB" id="A0A386H5N3"/>
<dbReference type="KEGG" id="cfer:D4Z93_11000"/>
<evidence type="ECO:0000256" key="3">
    <source>
        <dbReference type="ARBA" id="ARBA00022801"/>
    </source>
</evidence>
<dbReference type="GO" id="GO:0016787">
    <property type="term" value="F:hydrolase activity"/>
    <property type="evidence" value="ECO:0007669"/>
    <property type="project" value="UniProtKB-KW"/>
</dbReference>
<keyword evidence="7" id="KW-1185">Reference proteome</keyword>
<evidence type="ECO:0000256" key="2">
    <source>
        <dbReference type="ARBA" id="ARBA00022759"/>
    </source>
</evidence>
<protein>
    <submittedName>
        <fullName evidence="6">Nuclease (SNase)</fullName>
    </submittedName>
</protein>
<evidence type="ECO:0000256" key="1">
    <source>
        <dbReference type="ARBA" id="ARBA00022722"/>
    </source>
</evidence>
<dbReference type="GO" id="GO:0004519">
    <property type="term" value="F:endonuclease activity"/>
    <property type="evidence" value="ECO:0007669"/>
    <property type="project" value="UniProtKB-KW"/>
</dbReference>
<sequence>MDFKNNVNKYLLGLITAIFLFVGVGCSDTSSSNNSAVQKNTTLTAQSQKQTKETAVKSPIKTEKAMVTRHVDGDTVYVKLENGTETKIRLIGVNTPESTTKHEEYGEEASNYTKSQLLGKTVYLEKDTSDTDKYGRLLRYVWLEQPTEINEDQIKTKMFNAILAINGYAEQSTYPPDVKYADYFKEFAAYARENNKGLWAINHNGTTKGDGIEAPSTSSSNSSSSRSSSSNNDNATVQQNQTQQVSQSNNQTATVYVTNTGKKYHSAGCKYLRKSQISISLSDAKAQGYEPCSVCNPPQ</sequence>
<dbReference type="Gene3D" id="2.40.50.90">
    <property type="match status" value="1"/>
</dbReference>
<keyword evidence="3" id="KW-0378">Hydrolase</keyword>
<evidence type="ECO:0000313" key="7">
    <source>
        <dbReference type="Proteomes" id="UP000266301"/>
    </source>
</evidence>
<dbReference type="RefSeq" id="WP_119973519.1">
    <property type="nucleotide sequence ID" value="NZ_CP032416.1"/>
</dbReference>
<feature type="region of interest" description="Disordered" evidence="4">
    <location>
        <begin position="206"/>
        <end position="250"/>
    </location>
</feature>
<evidence type="ECO:0000259" key="5">
    <source>
        <dbReference type="PROSITE" id="PS50830"/>
    </source>
</evidence>
<dbReference type="SMART" id="SM00318">
    <property type="entry name" value="SNc"/>
    <property type="match status" value="1"/>
</dbReference>